<protein>
    <recommendedName>
        <fullName evidence="4">Cyclic nucleotide-binding domain-containing protein</fullName>
    </recommendedName>
</protein>
<dbReference type="GO" id="GO:0005829">
    <property type="term" value="C:cytosol"/>
    <property type="evidence" value="ECO:0007669"/>
    <property type="project" value="TreeGrafter"/>
</dbReference>
<comment type="caution">
    <text evidence="5">The sequence shown here is derived from an EMBL/GenBank/DDBJ whole genome shotgun (WGS) entry which is preliminary data.</text>
</comment>
<dbReference type="SMART" id="SM00100">
    <property type="entry name" value="cNMP"/>
    <property type="match status" value="1"/>
</dbReference>
<dbReference type="Pfam" id="PF13545">
    <property type="entry name" value="HTH_Crp_2"/>
    <property type="match status" value="1"/>
</dbReference>
<evidence type="ECO:0000259" key="4">
    <source>
        <dbReference type="PROSITE" id="PS50042"/>
    </source>
</evidence>
<dbReference type="InterPro" id="IPR036390">
    <property type="entry name" value="WH_DNA-bd_sf"/>
</dbReference>
<dbReference type="InterPro" id="IPR000595">
    <property type="entry name" value="cNMP-bd_dom"/>
</dbReference>
<dbReference type="SUPFAM" id="SSF46785">
    <property type="entry name" value="Winged helix' DNA-binding domain"/>
    <property type="match status" value="1"/>
</dbReference>
<name>A0A1B9A0B5_9FLAO</name>
<sequence length="198" mass="23513">MIFNEELLLSLGAEMQTYKANEVIFTEGGQPNYFYQIIHGSVKLNNYHEDGREFIHSVPFKGHCFGETFLFSEVPYPINAIALEDSDILRLPKLKFLAFLKKCPKSLWELYEYTAERMYYRYIMLNNLSVSNPLYRVRQLMDCLKTYHQYKEPFSYQIPFTRQQLASLTGLRIETVIRVVKKMEKQKMVKIELGKIFY</sequence>
<dbReference type="PROSITE" id="PS50042">
    <property type="entry name" value="CNMP_BINDING_3"/>
    <property type="match status" value="1"/>
</dbReference>
<keyword evidence="3" id="KW-0804">Transcription</keyword>
<dbReference type="Proteomes" id="UP000092651">
    <property type="component" value="Unassembled WGS sequence"/>
</dbReference>
<dbReference type="InterPro" id="IPR018490">
    <property type="entry name" value="cNMP-bd_dom_sf"/>
</dbReference>
<evidence type="ECO:0000256" key="1">
    <source>
        <dbReference type="ARBA" id="ARBA00023015"/>
    </source>
</evidence>
<dbReference type="CDD" id="cd00038">
    <property type="entry name" value="CAP_ED"/>
    <property type="match status" value="1"/>
</dbReference>
<dbReference type="PANTHER" id="PTHR24567:SF28">
    <property type="entry name" value="LISTERIOLYSIN REGULATORY PROTEIN"/>
    <property type="match status" value="1"/>
</dbReference>
<feature type="domain" description="Cyclic nucleotide-binding" evidence="4">
    <location>
        <begin position="18"/>
        <end position="117"/>
    </location>
</feature>
<dbReference type="Gene3D" id="2.60.120.10">
    <property type="entry name" value="Jelly Rolls"/>
    <property type="match status" value="1"/>
</dbReference>
<dbReference type="SUPFAM" id="SSF51206">
    <property type="entry name" value="cAMP-binding domain-like"/>
    <property type="match status" value="1"/>
</dbReference>
<dbReference type="PANTHER" id="PTHR24567">
    <property type="entry name" value="CRP FAMILY TRANSCRIPTIONAL REGULATORY PROTEIN"/>
    <property type="match status" value="1"/>
</dbReference>
<dbReference type="RefSeq" id="WP_065393044.1">
    <property type="nucleotide sequence ID" value="NZ_MAYH01000001.1"/>
</dbReference>
<dbReference type="AlphaFoldDB" id="A0A1B9A0B5"/>
<gene>
    <name evidence="5" type="ORF">BBI01_02170</name>
</gene>
<dbReference type="PRINTS" id="PR00034">
    <property type="entry name" value="HTHCRP"/>
</dbReference>
<reference evidence="5 6" key="1">
    <citation type="submission" date="2016-07" db="EMBL/GenBank/DDBJ databases">
        <authorList>
            <person name="Jeong J.-J."/>
            <person name="Kim D.W."/>
            <person name="Sang M.K."/>
            <person name="Choi I.-G."/>
            <person name="Kim K.D."/>
        </authorList>
    </citation>
    <scope>NUCLEOTIDE SEQUENCE [LARGE SCALE GENOMIC DNA]</scope>
    <source>
        <strain evidence="5 6">UTM-3</strain>
    </source>
</reference>
<organism evidence="5 6">
    <name type="scientific">Chryseobacterium artocarpi</name>
    <dbReference type="NCBI Taxonomy" id="1414727"/>
    <lineage>
        <taxon>Bacteria</taxon>
        <taxon>Pseudomonadati</taxon>
        <taxon>Bacteroidota</taxon>
        <taxon>Flavobacteriia</taxon>
        <taxon>Flavobacteriales</taxon>
        <taxon>Weeksellaceae</taxon>
        <taxon>Chryseobacterium group</taxon>
        <taxon>Chryseobacterium</taxon>
    </lineage>
</organism>
<dbReference type="GO" id="GO:0003700">
    <property type="term" value="F:DNA-binding transcription factor activity"/>
    <property type="evidence" value="ECO:0007669"/>
    <property type="project" value="TreeGrafter"/>
</dbReference>
<dbReference type="InterPro" id="IPR014710">
    <property type="entry name" value="RmlC-like_jellyroll"/>
</dbReference>
<accession>A0A1B9A0B5</accession>
<dbReference type="Pfam" id="PF00027">
    <property type="entry name" value="cNMP_binding"/>
    <property type="match status" value="1"/>
</dbReference>
<keyword evidence="1" id="KW-0805">Transcription regulation</keyword>
<keyword evidence="6" id="KW-1185">Reference proteome</keyword>
<evidence type="ECO:0000313" key="5">
    <source>
        <dbReference type="EMBL" id="OCA77290.1"/>
    </source>
</evidence>
<proteinExistence type="predicted"/>
<evidence type="ECO:0000256" key="2">
    <source>
        <dbReference type="ARBA" id="ARBA00023125"/>
    </source>
</evidence>
<evidence type="ECO:0000256" key="3">
    <source>
        <dbReference type="ARBA" id="ARBA00023163"/>
    </source>
</evidence>
<dbReference type="GO" id="GO:0003677">
    <property type="term" value="F:DNA binding"/>
    <property type="evidence" value="ECO:0007669"/>
    <property type="project" value="UniProtKB-KW"/>
</dbReference>
<keyword evidence="2" id="KW-0238">DNA-binding</keyword>
<dbReference type="EMBL" id="MAYH01000001">
    <property type="protein sequence ID" value="OCA77290.1"/>
    <property type="molecule type" value="Genomic_DNA"/>
</dbReference>
<evidence type="ECO:0000313" key="6">
    <source>
        <dbReference type="Proteomes" id="UP000092651"/>
    </source>
</evidence>
<dbReference type="InterPro" id="IPR050397">
    <property type="entry name" value="Env_Response_Regulators"/>
</dbReference>
<dbReference type="InterPro" id="IPR012318">
    <property type="entry name" value="HTH_CRP"/>
</dbReference>